<dbReference type="GO" id="GO:0008685">
    <property type="term" value="F:2-C-methyl-D-erythritol 2,4-cyclodiphosphate synthase activity"/>
    <property type="evidence" value="ECO:0007669"/>
    <property type="project" value="UniProtKB-UniRule"/>
</dbReference>
<feature type="binding site" evidence="7">
    <location>
        <begin position="61"/>
        <end position="65"/>
    </location>
    <ligand>
        <name>4-CDP-2-C-methyl-D-erythritol 2-phosphate</name>
        <dbReference type="ChEBI" id="CHEBI:57919"/>
    </ligand>
</feature>
<comment type="function">
    <text evidence="7">Involved in the biosynthesis of isopentenyl diphosphate (IPP) and dimethylallyl diphosphate (DMAPP), two major building blocks of isoprenoid compounds. Catalyzes the conversion of 4-diphosphocytidyl-2-C-methyl-D-erythritol 2-phosphate (CDP-ME2P) to 2-C-methyl-D-erythritol 2,4-cyclodiphosphate (ME-CPP) with a corresponding release of cytidine 5-monophosphate (CMP).</text>
</comment>
<keyword evidence="6 7" id="KW-0456">Lyase</keyword>
<dbReference type="Proteomes" id="UP000005439">
    <property type="component" value="Chromosome"/>
</dbReference>
<comment type="subunit">
    <text evidence="7">Homotrimer.</text>
</comment>
<evidence type="ECO:0000259" key="9">
    <source>
        <dbReference type="Pfam" id="PF02542"/>
    </source>
</evidence>
<evidence type="ECO:0000313" key="10">
    <source>
        <dbReference type="EMBL" id="AEW03816.1"/>
    </source>
</evidence>
<feature type="binding site" evidence="7">
    <location>
        <begin position="132"/>
        <end position="135"/>
    </location>
    <ligand>
        <name>4-CDP-2-C-methyl-D-erythritol 2-phosphate</name>
        <dbReference type="ChEBI" id="CHEBI:57919"/>
    </ligand>
</feature>
<comment type="cofactor">
    <cofactor evidence="7">
        <name>a divalent metal cation</name>
        <dbReference type="ChEBI" id="CHEBI:60240"/>
    </cofactor>
    <text evidence="7">Binds 1 divalent metal cation per subunit.</text>
</comment>
<dbReference type="PANTHER" id="PTHR43181">
    <property type="entry name" value="2-C-METHYL-D-ERYTHRITOL 2,4-CYCLODIPHOSPHATE SYNTHASE, CHLOROPLASTIC"/>
    <property type="match status" value="1"/>
</dbReference>
<dbReference type="Gene3D" id="3.30.1330.50">
    <property type="entry name" value="2-C-methyl-D-erythritol 2,4-cyclodiphosphate synthase"/>
    <property type="match status" value="1"/>
</dbReference>
<dbReference type="KEGG" id="sap:Sulac_0247"/>
<comment type="catalytic activity">
    <reaction evidence="1 7 8">
        <text>4-CDP-2-C-methyl-D-erythritol 2-phosphate = 2-C-methyl-D-erythritol 2,4-cyclic diphosphate + CMP</text>
        <dbReference type="Rhea" id="RHEA:23864"/>
        <dbReference type="ChEBI" id="CHEBI:57919"/>
        <dbReference type="ChEBI" id="CHEBI:58483"/>
        <dbReference type="ChEBI" id="CHEBI:60377"/>
        <dbReference type="EC" id="4.6.1.12"/>
    </reaction>
</comment>
<evidence type="ECO:0000256" key="1">
    <source>
        <dbReference type="ARBA" id="ARBA00000200"/>
    </source>
</evidence>
<dbReference type="HAMAP" id="MF_00107">
    <property type="entry name" value="IspF"/>
    <property type="match status" value="1"/>
</dbReference>
<dbReference type="GO" id="GO:0016114">
    <property type="term" value="P:terpenoid biosynthetic process"/>
    <property type="evidence" value="ECO:0007669"/>
    <property type="project" value="InterPro"/>
</dbReference>
<feature type="binding site" evidence="7">
    <location>
        <begin position="8"/>
        <end position="10"/>
    </location>
    <ligand>
        <name>4-CDP-2-C-methyl-D-erythritol 2-phosphate</name>
        <dbReference type="ChEBI" id="CHEBI:57919"/>
    </ligand>
</feature>
<comment type="similarity">
    <text evidence="7 8">Belongs to the IspF family.</text>
</comment>
<organism evidence="10 11">
    <name type="scientific">Sulfobacillus acidophilus (strain ATCC 700253 / DSM 10332 / NAL)</name>
    <dbReference type="NCBI Taxonomy" id="679936"/>
    <lineage>
        <taxon>Bacteria</taxon>
        <taxon>Bacillati</taxon>
        <taxon>Bacillota</taxon>
        <taxon>Clostridia</taxon>
        <taxon>Eubacteriales</taxon>
        <taxon>Clostridiales Family XVII. Incertae Sedis</taxon>
        <taxon>Sulfobacillus</taxon>
    </lineage>
</organism>
<feature type="binding site" evidence="7">
    <location>
        <position position="8"/>
    </location>
    <ligand>
        <name>a divalent metal cation</name>
        <dbReference type="ChEBI" id="CHEBI:60240"/>
    </ligand>
</feature>
<dbReference type="PROSITE" id="PS01350">
    <property type="entry name" value="ISPF"/>
    <property type="match status" value="1"/>
</dbReference>
<dbReference type="GO" id="GO:0046872">
    <property type="term" value="F:metal ion binding"/>
    <property type="evidence" value="ECO:0007669"/>
    <property type="project" value="UniProtKB-KW"/>
</dbReference>
<evidence type="ECO:0000313" key="11">
    <source>
        <dbReference type="Proteomes" id="UP000005439"/>
    </source>
</evidence>
<evidence type="ECO:0000256" key="3">
    <source>
        <dbReference type="ARBA" id="ARBA00012579"/>
    </source>
</evidence>
<evidence type="ECO:0000256" key="2">
    <source>
        <dbReference type="ARBA" id="ARBA00004709"/>
    </source>
</evidence>
<dbReference type="InterPro" id="IPR003526">
    <property type="entry name" value="MECDP_synthase"/>
</dbReference>
<comment type="caution">
    <text evidence="7">Lacks conserved residue(s) required for the propagation of feature annotation.</text>
</comment>
<feature type="binding site" evidence="7">
    <location>
        <position position="42"/>
    </location>
    <ligand>
        <name>a divalent metal cation</name>
        <dbReference type="ChEBI" id="CHEBI:60240"/>
    </ligand>
</feature>
<dbReference type="PANTHER" id="PTHR43181:SF1">
    <property type="entry name" value="2-C-METHYL-D-ERYTHRITOL 2,4-CYCLODIPHOSPHATE SYNTHASE, CHLOROPLASTIC"/>
    <property type="match status" value="1"/>
</dbReference>
<evidence type="ECO:0000256" key="4">
    <source>
        <dbReference type="ARBA" id="ARBA00022723"/>
    </source>
</evidence>
<sequence length="158" mass="16942">MRIGQGVDAHPLVSGRPLVVGGVTIPFDRGLDGDSDGDVLTHAVMDALLGALVLGDLGAWFTQADAERVQGSSVALLQEVVRQVRQRGYRIVQMDSTVIAQAPRLSPYVPAIRERLSTALETPYDRVSVKATTTDHLGWIGRQEGMLATAMVLLEPIG</sequence>
<feature type="site" description="Transition state stabilizer" evidence="7">
    <location>
        <position position="133"/>
    </location>
</feature>
<feature type="binding site" evidence="7">
    <location>
        <begin position="56"/>
        <end position="58"/>
    </location>
    <ligand>
        <name>4-CDP-2-C-methyl-D-erythritol 2-phosphate</name>
        <dbReference type="ChEBI" id="CHEBI:57919"/>
    </ligand>
</feature>
<reference evidence="11" key="1">
    <citation type="submission" date="2011-12" db="EMBL/GenBank/DDBJ databases">
        <title>The complete genome of chromosome of Sulfobacillus acidophilus DSM 10332.</title>
        <authorList>
            <person name="Lucas S."/>
            <person name="Han J."/>
            <person name="Lapidus A."/>
            <person name="Bruce D."/>
            <person name="Goodwin L."/>
            <person name="Pitluck S."/>
            <person name="Peters L."/>
            <person name="Kyrpides N."/>
            <person name="Mavromatis K."/>
            <person name="Ivanova N."/>
            <person name="Mikhailova N."/>
            <person name="Chertkov O."/>
            <person name="Saunders E."/>
            <person name="Detter J.C."/>
            <person name="Tapia R."/>
            <person name="Han C."/>
            <person name="Land M."/>
            <person name="Hauser L."/>
            <person name="Markowitz V."/>
            <person name="Cheng J.-F."/>
            <person name="Hugenholtz P."/>
            <person name="Woyke T."/>
            <person name="Wu D."/>
            <person name="Pukall R."/>
            <person name="Gehrich-Schroeter G."/>
            <person name="Schneider S."/>
            <person name="Klenk H.-P."/>
            <person name="Eisen J.A."/>
        </authorList>
    </citation>
    <scope>NUCLEOTIDE SEQUENCE [LARGE SCALE GENOMIC DNA]</scope>
    <source>
        <strain evidence="11">ATCC 700253 / DSM 10332 / NAL</strain>
    </source>
</reference>
<evidence type="ECO:0000256" key="6">
    <source>
        <dbReference type="ARBA" id="ARBA00023239"/>
    </source>
</evidence>
<evidence type="ECO:0000256" key="7">
    <source>
        <dbReference type="HAMAP-Rule" id="MF_00107"/>
    </source>
</evidence>
<dbReference type="CDD" id="cd00554">
    <property type="entry name" value="MECDP_synthase"/>
    <property type="match status" value="1"/>
</dbReference>
<proteinExistence type="inferred from homology"/>
<keyword evidence="5 7" id="KW-0414">Isoprene biosynthesis</keyword>
<evidence type="ECO:0000256" key="8">
    <source>
        <dbReference type="RuleBase" id="RU004395"/>
    </source>
</evidence>
<dbReference type="STRING" id="679936.Sulac_0247"/>
<feature type="binding site" evidence="7">
    <location>
        <position position="10"/>
    </location>
    <ligand>
        <name>a divalent metal cation</name>
        <dbReference type="ChEBI" id="CHEBI:60240"/>
    </ligand>
</feature>
<comment type="pathway">
    <text evidence="2 7">Isoprenoid biosynthesis; isopentenyl diphosphate biosynthesis via DXP pathway; isopentenyl diphosphate from 1-deoxy-D-xylulose 5-phosphate: step 4/6.</text>
</comment>
<gene>
    <name evidence="7" type="primary">ispF</name>
    <name evidence="10" type="ordered locus">Sulac_0247</name>
</gene>
<accession>G8TWW8</accession>
<dbReference type="NCBIfam" id="TIGR00151">
    <property type="entry name" value="ispF"/>
    <property type="match status" value="1"/>
</dbReference>
<dbReference type="InterPro" id="IPR036571">
    <property type="entry name" value="MECDP_synthase_sf"/>
</dbReference>
<keyword evidence="11" id="KW-1185">Reference proteome</keyword>
<reference evidence="10 11" key="2">
    <citation type="journal article" date="2012" name="Stand. Genomic Sci.">
        <title>Complete genome sequence of the moderately thermophilic mineral-sulfide-oxidizing firmicute Sulfobacillus acidophilus type strain (NAL(T)).</title>
        <authorList>
            <person name="Anderson I."/>
            <person name="Chertkov O."/>
            <person name="Chen A."/>
            <person name="Saunders E."/>
            <person name="Lapidus A."/>
            <person name="Nolan M."/>
            <person name="Lucas S."/>
            <person name="Hammon N."/>
            <person name="Deshpande S."/>
            <person name="Cheng J.F."/>
            <person name="Han C."/>
            <person name="Tapia R."/>
            <person name="Goodwin L.A."/>
            <person name="Pitluck S."/>
            <person name="Liolios K."/>
            <person name="Pagani I."/>
            <person name="Ivanova N."/>
            <person name="Mikhailova N."/>
            <person name="Pati A."/>
            <person name="Palaniappan K."/>
            <person name="Land M."/>
            <person name="Pan C."/>
            <person name="Rohde M."/>
            <person name="Pukall R."/>
            <person name="Goker M."/>
            <person name="Detter J.C."/>
            <person name="Woyke T."/>
            <person name="Bristow J."/>
            <person name="Eisen J.A."/>
            <person name="Markowitz V."/>
            <person name="Hugenholtz P."/>
            <person name="Kyrpides N.C."/>
            <person name="Klenk H.P."/>
            <person name="Mavromatis K."/>
        </authorList>
    </citation>
    <scope>NUCLEOTIDE SEQUENCE [LARGE SCALE GENOMIC DNA]</scope>
    <source>
        <strain evidence="11">ATCC 700253 / DSM 10332 / NAL</strain>
    </source>
</reference>
<dbReference type="InterPro" id="IPR020555">
    <property type="entry name" value="MECDP_synthase_CS"/>
</dbReference>
<feature type="domain" description="2-C-methyl-D-erythritol 2,4-cyclodiphosphate synthase" evidence="9">
    <location>
        <begin position="1"/>
        <end position="154"/>
    </location>
</feature>
<protein>
    <recommendedName>
        <fullName evidence="3 7">2-C-methyl-D-erythritol 2,4-cyclodiphosphate synthase</fullName>
        <shortName evidence="7">MECDP-synthase</shortName>
        <shortName evidence="7">MECPP-synthase</shortName>
        <shortName evidence="7">MECPS</shortName>
        <ecNumber evidence="3 7">4.6.1.12</ecNumber>
    </recommendedName>
</protein>
<dbReference type="HOGENOM" id="CLU_084630_2_0_9"/>
<dbReference type="UniPathway" id="UPA00056">
    <property type="reaction ID" value="UER00095"/>
</dbReference>
<dbReference type="PATRIC" id="fig|679936.5.peg.252"/>
<dbReference type="EC" id="4.6.1.12" evidence="3 7"/>
<evidence type="ECO:0000256" key="5">
    <source>
        <dbReference type="ARBA" id="ARBA00023229"/>
    </source>
</evidence>
<name>G8TWW8_SULAD</name>
<feature type="site" description="Transition state stabilizer" evidence="7">
    <location>
        <position position="34"/>
    </location>
</feature>
<keyword evidence="4 7" id="KW-0479">Metal-binding</keyword>
<dbReference type="SUPFAM" id="SSF69765">
    <property type="entry name" value="IpsF-like"/>
    <property type="match status" value="1"/>
</dbReference>
<dbReference type="GO" id="GO:0019288">
    <property type="term" value="P:isopentenyl diphosphate biosynthetic process, methylerythritol 4-phosphate pathway"/>
    <property type="evidence" value="ECO:0007669"/>
    <property type="project" value="UniProtKB-UniRule"/>
</dbReference>
<dbReference type="Pfam" id="PF02542">
    <property type="entry name" value="YgbB"/>
    <property type="match status" value="1"/>
</dbReference>
<dbReference type="EMBL" id="CP003179">
    <property type="protein sequence ID" value="AEW03816.1"/>
    <property type="molecule type" value="Genomic_DNA"/>
</dbReference>
<dbReference type="AlphaFoldDB" id="G8TWW8"/>
<feature type="binding site" evidence="7">
    <location>
        <position position="142"/>
    </location>
    <ligand>
        <name>4-CDP-2-C-methyl-D-erythritol 2-phosphate</name>
        <dbReference type="ChEBI" id="CHEBI:57919"/>
    </ligand>
</feature>